<comment type="caution">
    <text evidence="3">The sequence shown here is derived from an EMBL/GenBank/DDBJ whole genome shotgun (WGS) entry which is preliminary data.</text>
</comment>
<feature type="domain" description="Pvc16 N-terminal" evidence="2">
    <location>
        <begin position="7"/>
        <end position="173"/>
    </location>
</feature>
<dbReference type="RefSeq" id="WP_141314382.1">
    <property type="nucleotide sequence ID" value="NZ_BJND01000075.1"/>
</dbReference>
<keyword evidence="4" id="KW-1185">Reference proteome</keyword>
<dbReference type="Pfam" id="PF14065">
    <property type="entry name" value="Pvc16_N"/>
    <property type="match status" value="1"/>
</dbReference>
<dbReference type="OrthoDB" id="4350616at2"/>
<name>A0A4Y3VUZ2_9ACTN</name>
<dbReference type="InterPro" id="IPR025351">
    <property type="entry name" value="Pvc16_N"/>
</dbReference>
<dbReference type="EMBL" id="BJND01000075">
    <property type="protein sequence ID" value="GEC09571.1"/>
    <property type="molecule type" value="Genomic_DNA"/>
</dbReference>
<evidence type="ECO:0000259" key="2">
    <source>
        <dbReference type="Pfam" id="PF14065"/>
    </source>
</evidence>
<evidence type="ECO:0000313" key="4">
    <source>
        <dbReference type="Proteomes" id="UP000317881"/>
    </source>
</evidence>
<reference evidence="3 4" key="1">
    <citation type="submission" date="2019-06" db="EMBL/GenBank/DDBJ databases">
        <title>Whole genome shotgun sequence of Streptomyces spinoverrucosus NBRC 14228.</title>
        <authorList>
            <person name="Hosoyama A."/>
            <person name="Uohara A."/>
            <person name="Ohji S."/>
            <person name="Ichikawa N."/>
        </authorList>
    </citation>
    <scope>NUCLEOTIDE SEQUENCE [LARGE SCALE GENOMIC DNA]</scope>
    <source>
        <strain evidence="3 4">NBRC 14228</strain>
    </source>
</reference>
<gene>
    <name evidence="3" type="ORF">SSP24_72260</name>
</gene>
<proteinExistence type="predicted"/>
<sequence length="210" mass="22297">MLLDANACLRALLAPALPAGAGLRFEPPGRDGPGGEGLGAFVFHVEEDPRARSVEWTDLRDGDGRVVARRGPVTRYRLHYLLWAHGPDSEREQALLGTAMAVLAGTPALPHQLLPGPLAQDGAGPVQIALAPPELSCSRLLEVWGALQVPAAPCLGLVLTAGLVPPADTAVPAPARRIDVDMRPRPAPGRTPTARKRPAVPKQRDRRHEP</sequence>
<accession>A0A4Y3VUZ2</accession>
<dbReference type="AlphaFoldDB" id="A0A4Y3VUZ2"/>
<evidence type="ECO:0000256" key="1">
    <source>
        <dbReference type="SAM" id="MobiDB-lite"/>
    </source>
</evidence>
<evidence type="ECO:0000313" key="3">
    <source>
        <dbReference type="EMBL" id="GEC09571.1"/>
    </source>
</evidence>
<organism evidence="3 4">
    <name type="scientific">Streptomyces spinoverrucosus</name>
    <dbReference type="NCBI Taxonomy" id="284043"/>
    <lineage>
        <taxon>Bacteria</taxon>
        <taxon>Bacillati</taxon>
        <taxon>Actinomycetota</taxon>
        <taxon>Actinomycetes</taxon>
        <taxon>Kitasatosporales</taxon>
        <taxon>Streptomycetaceae</taxon>
        <taxon>Streptomyces</taxon>
    </lineage>
</organism>
<dbReference type="Proteomes" id="UP000317881">
    <property type="component" value="Unassembled WGS sequence"/>
</dbReference>
<feature type="region of interest" description="Disordered" evidence="1">
    <location>
        <begin position="175"/>
        <end position="210"/>
    </location>
</feature>
<protein>
    <recommendedName>
        <fullName evidence="2">Pvc16 N-terminal domain-containing protein</fullName>
    </recommendedName>
</protein>